<proteinExistence type="predicted"/>
<feature type="compositionally biased region" description="Polar residues" evidence="1">
    <location>
        <begin position="1"/>
        <end position="63"/>
    </location>
</feature>
<evidence type="ECO:0000313" key="3">
    <source>
        <dbReference type="Proteomes" id="UP000005237"/>
    </source>
</evidence>
<keyword evidence="3" id="KW-1185">Reference proteome</keyword>
<feature type="region of interest" description="Disordered" evidence="1">
    <location>
        <begin position="1"/>
        <end position="71"/>
    </location>
</feature>
<organism evidence="2 3">
    <name type="scientific">Caenorhabditis japonica</name>
    <dbReference type="NCBI Taxonomy" id="281687"/>
    <lineage>
        <taxon>Eukaryota</taxon>
        <taxon>Metazoa</taxon>
        <taxon>Ecdysozoa</taxon>
        <taxon>Nematoda</taxon>
        <taxon>Chromadorea</taxon>
        <taxon>Rhabditida</taxon>
        <taxon>Rhabditina</taxon>
        <taxon>Rhabditomorpha</taxon>
        <taxon>Rhabditoidea</taxon>
        <taxon>Rhabditidae</taxon>
        <taxon>Peloderinae</taxon>
        <taxon>Caenorhabditis</taxon>
    </lineage>
</organism>
<dbReference type="EnsemblMetazoa" id="CJA11125.1">
    <property type="protein sequence ID" value="CJA11125.1"/>
    <property type="gene ID" value="WBGene00130329"/>
</dbReference>
<evidence type="ECO:0000313" key="2">
    <source>
        <dbReference type="EnsemblMetazoa" id="CJA11125.1"/>
    </source>
</evidence>
<name>A0A8R1DSK1_CAEJA</name>
<evidence type="ECO:0000256" key="1">
    <source>
        <dbReference type="SAM" id="MobiDB-lite"/>
    </source>
</evidence>
<dbReference type="Proteomes" id="UP000005237">
    <property type="component" value="Unassembled WGS sequence"/>
</dbReference>
<reference evidence="3" key="1">
    <citation type="submission" date="2010-08" db="EMBL/GenBank/DDBJ databases">
        <authorList>
            <consortium name="Caenorhabditis japonica Sequencing Consortium"/>
            <person name="Wilson R.K."/>
        </authorList>
    </citation>
    <scope>NUCLEOTIDE SEQUENCE [LARGE SCALE GENOMIC DNA]</scope>
    <source>
        <strain evidence="3">DF5081</strain>
    </source>
</reference>
<accession>A0A8R1DSK1</accession>
<dbReference type="AlphaFoldDB" id="A0A8R1DSK1"/>
<protein>
    <submittedName>
        <fullName evidence="2">Uncharacterized protein</fullName>
    </submittedName>
</protein>
<sequence length="85" mass="9258">MVTTSGGEGSSSRNGVSQVSLIQSSDSVRTIMHMNSSRPAYRPTSSLSTTDPTRSGQFATSTMQRKKKKEEKAIFRNYPLIDGIS</sequence>
<reference evidence="2" key="2">
    <citation type="submission" date="2022-06" db="UniProtKB">
        <authorList>
            <consortium name="EnsemblMetazoa"/>
        </authorList>
    </citation>
    <scope>IDENTIFICATION</scope>
    <source>
        <strain evidence="2">DF5081</strain>
    </source>
</reference>